<sequence length="70" mass="8482">RASRDRRVEEVSTFFLSFFLVSRFYGRSLLLSRVRHDNAMKQRSDSVRPFLSCYREFGKYRRPVSNQDRT</sequence>
<feature type="non-terminal residue" evidence="1">
    <location>
        <position position="1"/>
    </location>
</feature>
<dbReference type="AlphaFoldDB" id="A0A2P5D761"/>
<evidence type="ECO:0000313" key="1">
    <source>
        <dbReference type="EMBL" id="PON69086.1"/>
    </source>
</evidence>
<organism evidence="1 2">
    <name type="scientific">Parasponia andersonii</name>
    <name type="common">Sponia andersonii</name>
    <dbReference type="NCBI Taxonomy" id="3476"/>
    <lineage>
        <taxon>Eukaryota</taxon>
        <taxon>Viridiplantae</taxon>
        <taxon>Streptophyta</taxon>
        <taxon>Embryophyta</taxon>
        <taxon>Tracheophyta</taxon>
        <taxon>Spermatophyta</taxon>
        <taxon>Magnoliopsida</taxon>
        <taxon>eudicotyledons</taxon>
        <taxon>Gunneridae</taxon>
        <taxon>Pentapetalae</taxon>
        <taxon>rosids</taxon>
        <taxon>fabids</taxon>
        <taxon>Rosales</taxon>
        <taxon>Cannabaceae</taxon>
        <taxon>Parasponia</taxon>
    </lineage>
</organism>
<reference evidence="2" key="1">
    <citation type="submission" date="2016-06" db="EMBL/GenBank/DDBJ databases">
        <title>Parallel loss of symbiosis genes in relatives of nitrogen-fixing non-legume Parasponia.</title>
        <authorList>
            <person name="Van Velzen R."/>
            <person name="Holmer R."/>
            <person name="Bu F."/>
            <person name="Rutten L."/>
            <person name="Van Zeijl A."/>
            <person name="Liu W."/>
            <person name="Santuari L."/>
            <person name="Cao Q."/>
            <person name="Sharma T."/>
            <person name="Shen D."/>
            <person name="Roswanjaya Y."/>
            <person name="Wardhani T."/>
            <person name="Kalhor M.S."/>
            <person name="Jansen J."/>
            <person name="Van den Hoogen J."/>
            <person name="Gungor B."/>
            <person name="Hartog M."/>
            <person name="Hontelez J."/>
            <person name="Verver J."/>
            <person name="Yang W.-C."/>
            <person name="Schijlen E."/>
            <person name="Repin R."/>
            <person name="Schilthuizen M."/>
            <person name="Schranz E."/>
            <person name="Heidstra R."/>
            <person name="Miyata K."/>
            <person name="Fedorova E."/>
            <person name="Kohlen W."/>
            <person name="Bisseling T."/>
            <person name="Smit S."/>
            <person name="Geurts R."/>
        </authorList>
    </citation>
    <scope>NUCLEOTIDE SEQUENCE [LARGE SCALE GENOMIC DNA]</scope>
    <source>
        <strain evidence="2">cv. WU1-14</strain>
    </source>
</reference>
<gene>
    <name evidence="1" type="ORF">PanWU01x14_091110</name>
</gene>
<accession>A0A2P5D761</accession>
<comment type="caution">
    <text evidence="1">The sequence shown here is derived from an EMBL/GenBank/DDBJ whole genome shotgun (WGS) entry which is preliminary data.</text>
</comment>
<name>A0A2P5D761_PARAD</name>
<dbReference type="Proteomes" id="UP000237105">
    <property type="component" value="Unassembled WGS sequence"/>
</dbReference>
<dbReference type="EMBL" id="JXTB01000058">
    <property type="protein sequence ID" value="PON69086.1"/>
    <property type="molecule type" value="Genomic_DNA"/>
</dbReference>
<protein>
    <submittedName>
        <fullName evidence="1">Uncharacterized protein</fullName>
    </submittedName>
</protein>
<proteinExistence type="predicted"/>
<evidence type="ECO:0000313" key="2">
    <source>
        <dbReference type="Proteomes" id="UP000237105"/>
    </source>
</evidence>
<keyword evidence="2" id="KW-1185">Reference proteome</keyword>